<dbReference type="PROSITE" id="PS01031">
    <property type="entry name" value="SHSP"/>
    <property type="match status" value="1"/>
</dbReference>
<dbReference type="Pfam" id="PF00011">
    <property type="entry name" value="HSP20"/>
    <property type="match status" value="1"/>
</dbReference>
<name>A0ABV5J1J2_9BACT</name>
<evidence type="ECO:0000259" key="3">
    <source>
        <dbReference type="PROSITE" id="PS01031"/>
    </source>
</evidence>
<dbReference type="PANTHER" id="PTHR11527">
    <property type="entry name" value="HEAT-SHOCK PROTEIN 20 FAMILY MEMBER"/>
    <property type="match status" value="1"/>
</dbReference>
<evidence type="ECO:0000256" key="2">
    <source>
        <dbReference type="RuleBase" id="RU003616"/>
    </source>
</evidence>
<organism evidence="5 6">
    <name type="scientific">Echinicola jeungdonensis</name>
    <dbReference type="NCBI Taxonomy" id="709343"/>
    <lineage>
        <taxon>Bacteria</taxon>
        <taxon>Pseudomonadati</taxon>
        <taxon>Bacteroidota</taxon>
        <taxon>Cytophagia</taxon>
        <taxon>Cytophagales</taxon>
        <taxon>Cyclobacteriaceae</taxon>
        <taxon>Echinicola</taxon>
    </lineage>
</organism>
<dbReference type="RefSeq" id="WP_290246926.1">
    <property type="nucleotide sequence ID" value="NZ_JAUFQT010000001.1"/>
</dbReference>
<comment type="similarity">
    <text evidence="1 2">Belongs to the small heat shock protein (HSP20) family.</text>
</comment>
<evidence type="ECO:0000259" key="4">
    <source>
        <dbReference type="PROSITE" id="PS51203"/>
    </source>
</evidence>
<gene>
    <name evidence="5" type="ORF">ACFFUR_02595</name>
</gene>
<dbReference type="Gene3D" id="2.60.40.790">
    <property type="match status" value="1"/>
</dbReference>
<dbReference type="PROSITE" id="PS51203">
    <property type="entry name" value="CS"/>
    <property type="match status" value="1"/>
</dbReference>
<dbReference type="EMBL" id="JBHMEW010000008">
    <property type="protein sequence ID" value="MFB9210679.1"/>
    <property type="molecule type" value="Genomic_DNA"/>
</dbReference>
<dbReference type="InterPro" id="IPR008978">
    <property type="entry name" value="HSP20-like_chaperone"/>
</dbReference>
<sequence length="142" mass="16233">MKLVRYNQLEPQYPSTFSGLLDRVFNDTVHSDHPRFTPSVDISEDEKNYEIALSVPGVKKEDFKIDLEDGKLTVSGERKKEEKKEGKNFHSLESQYGAFSRSFYLPEDIAAENISAQYENGILTISLPKIEKKVSKSMIEVK</sequence>
<dbReference type="SUPFAM" id="SSF49764">
    <property type="entry name" value="HSP20-like chaperones"/>
    <property type="match status" value="1"/>
</dbReference>
<dbReference type="Proteomes" id="UP001589654">
    <property type="component" value="Unassembled WGS sequence"/>
</dbReference>
<evidence type="ECO:0000313" key="6">
    <source>
        <dbReference type="Proteomes" id="UP001589654"/>
    </source>
</evidence>
<evidence type="ECO:0000313" key="5">
    <source>
        <dbReference type="EMBL" id="MFB9210679.1"/>
    </source>
</evidence>
<proteinExistence type="inferred from homology"/>
<reference evidence="5 6" key="1">
    <citation type="submission" date="2024-09" db="EMBL/GenBank/DDBJ databases">
        <authorList>
            <person name="Sun Q."/>
            <person name="Mori K."/>
        </authorList>
    </citation>
    <scope>NUCLEOTIDE SEQUENCE [LARGE SCALE GENOMIC DNA]</scope>
    <source>
        <strain evidence="5 6">CECT 7682</strain>
    </source>
</reference>
<protein>
    <submittedName>
        <fullName evidence="5">Hsp20/alpha crystallin family protein</fullName>
    </submittedName>
</protein>
<dbReference type="CDD" id="cd06464">
    <property type="entry name" value="ACD_sHsps-like"/>
    <property type="match status" value="1"/>
</dbReference>
<accession>A0ABV5J1J2</accession>
<keyword evidence="6" id="KW-1185">Reference proteome</keyword>
<dbReference type="InterPro" id="IPR007052">
    <property type="entry name" value="CS_dom"/>
</dbReference>
<evidence type="ECO:0000256" key="1">
    <source>
        <dbReference type="PROSITE-ProRule" id="PRU00285"/>
    </source>
</evidence>
<feature type="domain" description="CS" evidence="4">
    <location>
        <begin position="35"/>
        <end position="140"/>
    </location>
</feature>
<comment type="caution">
    <text evidence="5">The sequence shown here is derived from an EMBL/GenBank/DDBJ whole genome shotgun (WGS) entry which is preliminary data.</text>
</comment>
<dbReference type="InterPro" id="IPR031107">
    <property type="entry name" value="Small_HSP"/>
</dbReference>
<dbReference type="InterPro" id="IPR002068">
    <property type="entry name" value="A-crystallin/Hsp20_dom"/>
</dbReference>
<feature type="domain" description="SHSP" evidence="3">
    <location>
        <begin position="31"/>
        <end position="142"/>
    </location>
</feature>